<dbReference type="PROSITE" id="PS50067">
    <property type="entry name" value="KINESIN_MOTOR_2"/>
    <property type="match status" value="1"/>
</dbReference>
<evidence type="ECO:0000256" key="2">
    <source>
        <dbReference type="PROSITE-ProRule" id="PRU00283"/>
    </source>
</evidence>
<dbReference type="EMBL" id="SDMP01000021">
    <property type="protein sequence ID" value="RYQ79916.1"/>
    <property type="molecule type" value="Genomic_DNA"/>
</dbReference>
<evidence type="ECO:0000259" key="3">
    <source>
        <dbReference type="PROSITE" id="PS50067"/>
    </source>
</evidence>
<keyword evidence="1 2" id="KW-0505">Motor protein</keyword>
<proteinExistence type="inferred from homology"/>
<dbReference type="GO" id="GO:0003777">
    <property type="term" value="F:microtubule motor activity"/>
    <property type="evidence" value="ECO:0007669"/>
    <property type="project" value="InterPro"/>
</dbReference>
<dbReference type="GO" id="GO:0007018">
    <property type="term" value="P:microtubule-based movement"/>
    <property type="evidence" value="ECO:0007669"/>
    <property type="project" value="InterPro"/>
</dbReference>
<reference evidence="4 5" key="1">
    <citation type="submission" date="2019-01" db="EMBL/GenBank/DDBJ databases">
        <title>Sequencing of cultivated peanut Arachis hypogaea provides insights into genome evolution and oil improvement.</title>
        <authorList>
            <person name="Chen X."/>
        </authorList>
    </citation>
    <scope>NUCLEOTIDE SEQUENCE [LARGE SCALE GENOMIC DNA]</scope>
    <source>
        <strain evidence="5">cv. Fuhuasheng</strain>
        <tissue evidence="4">Leaves</tissue>
    </source>
</reference>
<name>A0A444WR58_ARAHY</name>
<keyword evidence="2" id="KW-0067">ATP-binding</keyword>
<dbReference type="InterPro" id="IPR036961">
    <property type="entry name" value="Kinesin_motor_dom_sf"/>
</dbReference>
<dbReference type="PANTHER" id="PTHR47968">
    <property type="entry name" value="CENTROMERE PROTEIN E"/>
    <property type="match status" value="1"/>
</dbReference>
<dbReference type="Pfam" id="PF00225">
    <property type="entry name" value="Kinesin"/>
    <property type="match status" value="1"/>
</dbReference>
<evidence type="ECO:0000256" key="1">
    <source>
        <dbReference type="ARBA" id="ARBA00023175"/>
    </source>
</evidence>
<evidence type="ECO:0000313" key="4">
    <source>
        <dbReference type="EMBL" id="RYQ79916.1"/>
    </source>
</evidence>
<dbReference type="PANTHER" id="PTHR47968:SF55">
    <property type="entry name" value="KINESIN-LIKE PROTEIN KIN-7H"/>
    <property type="match status" value="1"/>
</dbReference>
<protein>
    <recommendedName>
        <fullName evidence="3">Kinesin motor domain-containing protein</fullName>
    </recommendedName>
</protein>
<dbReference type="SMART" id="SM00129">
    <property type="entry name" value="KISc"/>
    <property type="match status" value="1"/>
</dbReference>
<dbReference type="InterPro" id="IPR027640">
    <property type="entry name" value="Kinesin-like_fam"/>
</dbReference>
<keyword evidence="2" id="KW-0547">Nucleotide-binding</keyword>
<dbReference type="Proteomes" id="UP000289738">
    <property type="component" value="Unassembled WGS sequence"/>
</dbReference>
<dbReference type="AlphaFoldDB" id="A0A444WR58"/>
<dbReference type="GO" id="GO:0008017">
    <property type="term" value="F:microtubule binding"/>
    <property type="evidence" value="ECO:0007669"/>
    <property type="project" value="InterPro"/>
</dbReference>
<comment type="similarity">
    <text evidence="2">Belongs to the TRAFAC class myosin-kinesin ATPase superfamily. Kinesin family.</text>
</comment>
<organism evidence="4 5">
    <name type="scientific">Arachis hypogaea</name>
    <name type="common">Peanut</name>
    <dbReference type="NCBI Taxonomy" id="3818"/>
    <lineage>
        <taxon>Eukaryota</taxon>
        <taxon>Viridiplantae</taxon>
        <taxon>Streptophyta</taxon>
        <taxon>Embryophyta</taxon>
        <taxon>Tracheophyta</taxon>
        <taxon>Spermatophyta</taxon>
        <taxon>Magnoliopsida</taxon>
        <taxon>eudicotyledons</taxon>
        <taxon>Gunneridae</taxon>
        <taxon>Pentapetalae</taxon>
        <taxon>rosids</taxon>
        <taxon>fabids</taxon>
        <taxon>Fabales</taxon>
        <taxon>Fabaceae</taxon>
        <taxon>Papilionoideae</taxon>
        <taxon>50 kb inversion clade</taxon>
        <taxon>dalbergioids sensu lato</taxon>
        <taxon>Dalbergieae</taxon>
        <taxon>Pterocarpus clade</taxon>
        <taxon>Arachis</taxon>
    </lineage>
</organism>
<gene>
    <name evidence="4" type="ORF">Ahy_Scaffold1g106670</name>
</gene>
<keyword evidence="5" id="KW-1185">Reference proteome</keyword>
<feature type="binding site" evidence="2">
    <location>
        <begin position="56"/>
        <end position="63"/>
    </location>
    <ligand>
        <name>ATP</name>
        <dbReference type="ChEBI" id="CHEBI:30616"/>
    </ligand>
</feature>
<sequence length="141" mass="15972">MDYDKICFHVLIHTFLFAADRVFRADASTRQVYEEAAKEVALSVVNGINSSIFAYGQTSSGKTYTMSGVTEYTVADIFNYIQKHTEREFVLKFSAIEIYNESVRDLLSTDSTPLRLLDDPEVHVFISKEVAKVHVTNSLSF</sequence>
<accession>A0A444WR58</accession>
<evidence type="ECO:0000313" key="5">
    <source>
        <dbReference type="Proteomes" id="UP000289738"/>
    </source>
</evidence>
<dbReference type="Gene3D" id="3.40.850.10">
    <property type="entry name" value="Kinesin motor domain"/>
    <property type="match status" value="1"/>
</dbReference>
<dbReference type="SUPFAM" id="SSF52540">
    <property type="entry name" value="P-loop containing nucleoside triphosphate hydrolases"/>
    <property type="match status" value="1"/>
</dbReference>
<dbReference type="InterPro" id="IPR001752">
    <property type="entry name" value="Kinesin_motor_dom"/>
</dbReference>
<feature type="domain" description="Kinesin motor" evidence="3">
    <location>
        <begin position="1"/>
        <end position="141"/>
    </location>
</feature>
<dbReference type="InterPro" id="IPR027417">
    <property type="entry name" value="P-loop_NTPase"/>
</dbReference>
<comment type="caution">
    <text evidence="4">The sequence shown here is derived from an EMBL/GenBank/DDBJ whole genome shotgun (WGS) entry which is preliminary data.</text>
</comment>
<dbReference type="GO" id="GO:0005524">
    <property type="term" value="F:ATP binding"/>
    <property type="evidence" value="ECO:0007669"/>
    <property type="project" value="UniProtKB-UniRule"/>
</dbReference>